<gene>
    <name evidence="1" type="ORF">S12H4_52945</name>
</gene>
<comment type="caution">
    <text evidence="1">The sequence shown here is derived from an EMBL/GenBank/DDBJ whole genome shotgun (WGS) entry which is preliminary data.</text>
</comment>
<protein>
    <submittedName>
        <fullName evidence="1">Uncharacterized protein</fullName>
    </submittedName>
</protein>
<accession>X1U390</accession>
<dbReference type="AlphaFoldDB" id="X1U390"/>
<reference evidence="1" key="1">
    <citation type="journal article" date="2014" name="Front. Microbiol.">
        <title>High frequency of phylogenetically diverse reductive dehalogenase-homologous genes in deep subseafloor sedimentary metagenomes.</title>
        <authorList>
            <person name="Kawai M."/>
            <person name="Futagami T."/>
            <person name="Toyoda A."/>
            <person name="Takaki Y."/>
            <person name="Nishi S."/>
            <person name="Hori S."/>
            <person name="Arai W."/>
            <person name="Tsubouchi T."/>
            <person name="Morono Y."/>
            <person name="Uchiyama I."/>
            <person name="Ito T."/>
            <person name="Fujiyama A."/>
            <person name="Inagaki F."/>
            <person name="Takami H."/>
        </authorList>
    </citation>
    <scope>NUCLEOTIDE SEQUENCE</scope>
    <source>
        <strain evidence="1">Expedition CK06-06</strain>
    </source>
</reference>
<evidence type="ECO:0000313" key="1">
    <source>
        <dbReference type="EMBL" id="GAJ12013.1"/>
    </source>
</evidence>
<proteinExistence type="predicted"/>
<sequence>ISTSQLLDVLKKGDAVEFEKITVGTRHLIQLLRLLPGEYCQISANGRLEIETVELISRKGKDGIFKAGYTKPKHYHNWLALQDGAWLKPHMRMNLVVIKPRKF</sequence>
<dbReference type="EMBL" id="BARW01033649">
    <property type="protein sequence ID" value="GAJ12013.1"/>
    <property type="molecule type" value="Genomic_DNA"/>
</dbReference>
<organism evidence="1">
    <name type="scientific">marine sediment metagenome</name>
    <dbReference type="NCBI Taxonomy" id="412755"/>
    <lineage>
        <taxon>unclassified sequences</taxon>
        <taxon>metagenomes</taxon>
        <taxon>ecological metagenomes</taxon>
    </lineage>
</organism>
<feature type="non-terminal residue" evidence="1">
    <location>
        <position position="1"/>
    </location>
</feature>
<name>X1U390_9ZZZZ</name>